<dbReference type="AlphaFoldDB" id="A0A182QPD7"/>
<dbReference type="VEuPathDB" id="VectorBase:AFAF014208"/>
<evidence type="ECO:0000313" key="3">
    <source>
        <dbReference type="Proteomes" id="UP000075886"/>
    </source>
</evidence>
<evidence type="ECO:0000256" key="1">
    <source>
        <dbReference type="SAM" id="Phobius"/>
    </source>
</evidence>
<evidence type="ECO:0000313" key="2">
    <source>
        <dbReference type="EnsemblMetazoa" id="AFAF014208-PA"/>
    </source>
</evidence>
<keyword evidence="1" id="KW-0472">Membrane</keyword>
<accession>A0A182QPD7</accession>
<reference evidence="2" key="2">
    <citation type="submission" date="2020-05" db="UniProtKB">
        <authorList>
            <consortium name="EnsemblMetazoa"/>
        </authorList>
    </citation>
    <scope>IDENTIFICATION</scope>
    <source>
        <strain evidence="2">FAR1</strain>
    </source>
</reference>
<reference evidence="3" key="1">
    <citation type="submission" date="2014-01" db="EMBL/GenBank/DDBJ databases">
        <title>The Genome Sequence of Anopheles farauti FAR1 (V2).</title>
        <authorList>
            <consortium name="The Broad Institute Genomics Platform"/>
            <person name="Neafsey D.E."/>
            <person name="Besansky N."/>
            <person name="Howell P."/>
            <person name="Walton C."/>
            <person name="Young S.K."/>
            <person name="Zeng Q."/>
            <person name="Gargeya S."/>
            <person name="Fitzgerald M."/>
            <person name="Haas B."/>
            <person name="Abouelleil A."/>
            <person name="Allen A.W."/>
            <person name="Alvarado L."/>
            <person name="Arachchi H.M."/>
            <person name="Berlin A.M."/>
            <person name="Chapman S.B."/>
            <person name="Gainer-Dewar J."/>
            <person name="Goldberg J."/>
            <person name="Griggs A."/>
            <person name="Gujja S."/>
            <person name="Hansen M."/>
            <person name="Howarth C."/>
            <person name="Imamovic A."/>
            <person name="Ireland A."/>
            <person name="Larimer J."/>
            <person name="McCowan C."/>
            <person name="Murphy C."/>
            <person name="Pearson M."/>
            <person name="Poon T.W."/>
            <person name="Priest M."/>
            <person name="Roberts A."/>
            <person name="Saif S."/>
            <person name="Shea T."/>
            <person name="Sisk P."/>
            <person name="Sykes S."/>
            <person name="Wortman J."/>
            <person name="Nusbaum C."/>
            <person name="Birren B."/>
        </authorList>
    </citation>
    <scope>NUCLEOTIDE SEQUENCE [LARGE SCALE GENOMIC DNA]</scope>
    <source>
        <strain evidence="3">FAR1</strain>
    </source>
</reference>
<feature type="transmembrane region" description="Helical" evidence="1">
    <location>
        <begin position="74"/>
        <end position="92"/>
    </location>
</feature>
<dbReference type="EnsemblMetazoa" id="AFAF014208-RA">
    <property type="protein sequence ID" value="AFAF014208-PA"/>
    <property type="gene ID" value="AFAF014208"/>
</dbReference>
<proteinExistence type="predicted"/>
<protein>
    <submittedName>
        <fullName evidence="2">Uncharacterized protein</fullName>
    </submittedName>
</protein>
<name>A0A182QPD7_9DIPT</name>
<keyword evidence="1" id="KW-0812">Transmembrane</keyword>
<keyword evidence="1" id="KW-1133">Transmembrane helix</keyword>
<sequence>MTAIPYSRKESASESVRKRERRISLEVDELYVCRCFRLLLLGWSGTATGTTGGRQLLGGLLVLFLAAAAGRRDLGLLLGGLLLLALLVGDLARHNVLDDVDDEVDLLQIVHRQPAEVVADCELGGDVQTTGGRRDAGYG</sequence>
<organism evidence="2 3">
    <name type="scientific">Anopheles farauti</name>
    <dbReference type="NCBI Taxonomy" id="69004"/>
    <lineage>
        <taxon>Eukaryota</taxon>
        <taxon>Metazoa</taxon>
        <taxon>Ecdysozoa</taxon>
        <taxon>Arthropoda</taxon>
        <taxon>Hexapoda</taxon>
        <taxon>Insecta</taxon>
        <taxon>Pterygota</taxon>
        <taxon>Neoptera</taxon>
        <taxon>Endopterygota</taxon>
        <taxon>Diptera</taxon>
        <taxon>Nematocera</taxon>
        <taxon>Culicoidea</taxon>
        <taxon>Culicidae</taxon>
        <taxon>Anophelinae</taxon>
        <taxon>Anopheles</taxon>
    </lineage>
</organism>
<dbReference type="Proteomes" id="UP000075886">
    <property type="component" value="Unassembled WGS sequence"/>
</dbReference>
<keyword evidence="3" id="KW-1185">Reference proteome</keyword>
<dbReference type="EMBL" id="AXCN02001041">
    <property type="status" value="NOT_ANNOTATED_CDS"/>
    <property type="molecule type" value="Genomic_DNA"/>
</dbReference>